<evidence type="ECO:0000313" key="1">
    <source>
        <dbReference type="EMBL" id="CAA7411005.1"/>
    </source>
</evidence>
<dbReference type="Proteomes" id="UP000663760">
    <property type="component" value="Chromosome 18"/>
</dbReference>
<sequence>MGYRIVSGGCHLAERKNSDFTALRYKSLSRTCTTTPCSTVGWPPVMWKGGGAHVPLSV</sequence>
<accession>A0A7I8LNS5</accession>
<reference evidence="1" key="1">
    <citation type="submission" date="2020-02" db="EMBL/GenBank/DDBJ databases">
        <authorList>
            <person name="Scholz U."/>
            <person name="Mascher M."/>
            <person name="Fiebig A."/>
        </authorList>
    </citation>
    <scope>NUCLEOTIDE SEQUENCE</scope>
</reference>
<protein>
    <submittedName>
        <fullName evidence="1">Uncharacterized protein</fullName>
    </submittedName>
</protein>
<organism evidence="1 2">
    <name type="scientific">Spirodela intermedia</name>
    <name type="common">Intermediate duckweed</name>
    <dbReference type="NCBI Taxonomy" id="51605"/>
    <lineage>
        <taxon>Eukaryota</taxon>
        <taxon>Viridiplantae</taxon>
        <taxon>Streptophyta</taxon>
        <taxon>Embryophyta</taxon>
        <taxon>Tracheophyta</taxon>
        <taxon>Spermatophyta</taxon>
        <taxon>Magnoliopsida</taxon>
        <taxon>Liliopsida</taxon>
        <taxon>Araceae</taxon>
        <taxon>Lemnoideae</taxon>
        <taxon>Spirodela</taxon>
    </lineage>
</organism>
<proteinExistence type="predicted"/>
<keyword evidence="2" id="KW-1185">Reference proteome</keyword>
<evidence type="ECO:0000313" key="2">
    <source>
        <dbReference type="Proteomes" id="UP000663760"/>
    </source>
</evidence>
<gene>
    <name evidence="1" type="ORF">SI8410_18021683</name>
</gene>
<name>A0A7I8LNS5_SPIIN</name>
<dbReference type="AlphaFoldDB" id="A0A7I8LNS5"/>
<dbReference type="EMBL" id="LR746281">
    <property type="protein sequence ID" value="CAA7411005.1"/>
    <property type="molecule type" value="Genomic_DNA"/>
</dbReference>